<keyword evidence="1" id="KW-0456">Lyase</keyword>
<proteinExistence type="predicted"/>
<keyword evidence="4" id="KW-1185">Reference proteome</keyword>
<reference evidence="3 4" key="1">
    <citation type="journal article" date="2021" name="Microbiol. Resour. Announc.">
        <title>Complete Genome Sequences of Two Rhodococcus sp. Strains with Large and Linear Chromosomes, Isolated from Apple Rhizosphere.</title>
        <authorList>
            <person name="Benning S."/>
            <person name="Brugnone N."/>
            <person name="Siani R."/>
            <person name="Kublik S."/>
            <person name="Schloter M."/>
            <person name="Rad V."/>
        </authorList>
    </citation>
    <scope>NUCLEOTIDE SEQUENCE [LARGE SCALE GENOMIC DNA]</scope>
    <source>
        <strain evidence="3 4">R79</strain>
    </source>
</reference>
<name>A0A974WCQ1_9NOCA</name>
<feature type="domain" description="Amidohydrolase-related" evidence="2">
    <location>
        <begin position="42"/>
        <end position="298"/>
    </location>
</feature>
<dbReference type="EMBL" id="CP070619">
    <property type="protein sequence ID" value="QSE95549.1"/>
    <property type="molecule type" value="Genomic_DNA"/>
</dbReference>
<dbReference type="Proteomes" id="UP000662986">
    <property type="component" value="Chromosome"/>
</dbReference>
<evidence type="ECO:0000256" key="1">
    <source>
        <dbReference type="ARBA" id="ARBA00023239"/>
    </source>
</evidence>
<dbReference type="PANTHER" id="PTHR21240">
    <property type="entry name" value="2-AMINO-3-CARBOXYLMUCONATE-6-SEMIALDEHYDE DECARBOXYLASE"/>
    <property type="match status" value="1"/>
</dbReference>
<accession>A0A974WCQ1</accession>
<evidence type="ECO:0000259" key="2">
    <source>
        <dbReference type="Pfam" id="PF04909"/>
    </source>
</evidence>
<sequence length="304" mass="33370">MHPHFVTDRYVTAARAAGHHQPDGMPGWPSWNVADHLALMDEGGIGTAMLSVSSPGTHFGDDRAARDLTREVNEYAADLVRRHPGRFGHFASLPLPDVDSALLEIGYALDVLGSDGVAVETNAHGLYLGDTRFDPVWVELDRRRAVVFVHPTSPPGHESVSLGRPRPMLEFVFDSARAVSDLVFTGVLLRYPNIEWVFTHGGGALPLLADRMELFRGLLPGHDPSVPPVPDQLRRLWFDLAGTPLPYQIPALTAAFGSDRVLYGSDYCWTPASATAHQLASVDTWRTVTTDNAHRLFPRLAAHH</sequence>
<organism evidence="3 4">
    <name type="scientific">Rhodococcus pseudokoreensis</name>
    <dbReference type="NCBI Taxonomy" id="2811421"/>
    <lineage>
        <taxon>Bacteria</taxon>
        <taxon>Bacillati</taxon>
        <taxon>Actinomycetota</taxon>
        <taxon>Actinomycetes</taxon>
        <taxon>Mycobacteriales</taxon>
        <taxon>Nocardiaceae</taxon>
        <taxon>Rhodococcus</taxon>
    </lineage>
</organism>
<evidence type="ECO:0000313" key="3">
    <source>
        <dbReference type="EMBL" id="QSE95549.1"/>
    </source>
</evidence>
<dbReference type="Pfam" id="PF04909">
    <property type="entry name" value="Amidohydro_2"/>
    <property type="match status" value="1"/>
</dbReference>
<reference evidence="3 4" key="2">
    <citation type="journal article" date="2022" name="Arch. Microbiol.">
        <title>Rhodococcus pseudokoreensis sp. nov. isolated from the rhizosphere of young M26 apple rootstocks.</title>
        <authorList>
            <person name="Kampfer P."/>
            <person name="Glaeser S.P."/>
            <person name="Blom J."/>
            <person name="Wolf J."/>
            <person name="Benning S."/>
            <person name="Schloter M."/>
            <person name="Neumann-Schaal M."/>
        </authorList>
    </citation>
    <scope>NUCLEOTIDE SEQUENCE [LARGE SCALE GENOMIC DNA]</scope>
    <source>
        <strain evidence="3 4">R79</strain>
    </source>
</reference>
<dbReference type="Gene3D" id="3.20.20.140">
    <property type="entry name" value="Metal-dependent hydrolases"/>
    <property type="match status" value="1"/>
</dbReference>
<protein>
    <submittedName>
        <fullName evidence="3">Amidohydrolase family protein</fullName>
    </submittedName>
</protein>
<dbReference type="InterPro" id="IPR006680">
    <property type="entry name" value="Amidohydro-rel"/>
</dbReference>
<dbReference type="SUPFAM" id="SSF51556">
    <property type="entry name" value="Metallo-dependent hydrolases"/>
    <property type="match status" value="1"/>
</dbReference>
<dbReference type="InterPro" id="IPR032466">
    <property type="entry name" value="Metal_Hydrolase"/>
</dbReference>
<dbReference type="PANTHER" id="PTHR21240:SF28">
    <property type="entry name" value="ISO-OROTATE DECARBOXYLASE (EUROFUNG)"/>
    <property type="match status" value="1"/>
</dbReference>
<evidence type="ECO:0000313" key="4">
    <source>
        <dbReference type="Proteomes" id="UP000662986"/>
    </source>
</evidence>
<gene>
    <name evidence="3" type="ORF">JWS13_26085</name>
</gene>
<dbReference type="InterPro" id="IPR032465">
    <property type="entry name" value="ACMSD"/>
</dbReference>